<evidence type="ECO:0000313" key="1">
    <source>
        <dbReference type="EMBL" id="GIZ03385.1"/>
    </source>
</evidence>
<dbReference type="Proteomes" id="UP001054945">
    <property type="component" value="Unassembled WGS sequence"/>
</dbReference>
<evidence type="ECO:0000313" key="2">
    <source>
        <dbReference type="Proteomes" id="UP001054945"/>
    </source>
</evidence>
<dbReference type="AlphaFoldDB" id="A0AAV4YAZ0"/>
<name>A0AAV4YAZ0_CAEEX</name>
<proteinExistence type="predicted"/>
<organism evidence="1 2">
    <name type="scientific">Caerostris extrusa</name>
    <name type="common">Bark spider</name>
    <name type="synonym">Caerostris bankana</name>
    <dbReference type="NCBI Taxonomy" id="172846"/>
    <lineage>
        <taxon>Eukaryota</taxon>
        <taxon>Metazoa</taxon>
        <taxon>Ecdysozoa</taxon>
        <taxon>Arthropoda</taxon>
        <taxon>Chelicerata</taxon>
        <taxon>Arachnida</taxon>
        <taxon>Araneae</taxon>
        <taxon>Araneomorphae</taxon>
        <taxon>Entelegynae</taxon>
        <taxon>Araneoidea</taxon>
        <taxon>Araneidae</taxon>
        <taxon>Caerostris</taxon>
    </lineage>
</organism>
<gene>
    <name evidence="1" type="primary">AVEN_8096_1</name>
    <name evidence="1" type="ORF">CEXT_754371</name>
</gene>
<accession>A0AAV4YAZ0</accession>
<reference evidence="1 2" key="1">
    <citation type="submission" date="2021-06" db="EMBL/GenBank/DDBJ databases">
        <title>Caerostris extrusa draft genome.</title>
        <authorList>
            <person name="Kono N."/>
            <person name="Arakawa K."/>
        </authorList>
    </citation>
    <scope>NUCLEOTIDE SEQUENCE [LARGE SCALE GENOMIC DNA]</scope>
</reference>
<sequence length="151" mass="17062">MNSKYEIGLNSKYVVETGHLACRNNLQRGGKPINWIWSTDYTKSPDIQRRRRYLIDESSDPWWNNMKTIWDPTDGVATTPSKIELESVSQRLKDISEKNTIAPGVSTTENVSHSEPLSTVDTEAPSILEQEEKANVLCGIYCARRRACGTT</sequence>
<protein>
    <submittedName>
        <fullName evidence="1">Uncharacterized protein</fullName>
    </submittedName>
</protein>
<dbReference type="EMBL" id="BPLR01018939">
    <property type="protein sequence ID" value="GIZ03385.1"/>
    <property type="molecule type" value="Genomic_DNA"/>
</dbReference>
<comment type="caution">
    <text evidence="1">The sequence shown here is derived from an EMBL/GenBank/DDBJ whole genome shotgun (WGS) entry which is preliminary data.</text>
</comment>
<keyword evidence="2" id="KW-1185">Reference proteome</keyword>